<dbReference type="AlphaFoldDB" id="A0A2T3KGV6"/>
<proteinExistence type="predicted"/>
<organism evidence="1 2">
    <name type="scientific">Photobacterium kishitanii</name>
    <dbReference type="NCBI Taxonomy" id="318456"/>
    <lineage>
        <taxon>Bacteria</taxon>
        <taxon>Pseudomonadati</taxon>
        <taxon>Pseudomonadota</taxon>
        <taxon>Gammaproteobacteria</taxon>
        <taxon>Vibrionales</taxon>
        <taxon>Vibrionaceae</taxon>
        <taxon>Photobacterium</taxon>
    </lineage>
</organism>
<name>A0A2T3KGV6_9GAMM</name>
<evidence type="ECO:0000313" key="2">
    <source>
        <dbReference type="Proteomes" id="UP000241426"/>
    </source>
</evidence>
<dbReference type="RefSeq" id="WP_036792236.1">
    <property type="nucleotide sequence ID" value="NZ_LN794353.1"/>
</dbReference>
<comment type="caution">
    <text evidence="1">The sequence shown here is derived from an EMBL/GenBank/DDBJ whole genome shotgun (WGS) entry which is preliminary data.</text>
</comment>
<dbReference type="GeneID" id="29946152"/>
<sequence length="304" mass="34750">MVKVWFFLIVSLCIPNMVHSCVLRISKSINHHNLPFLFGITNYDNEFIAIGGVKPTIYTFNENVEIKASKEIIDNFYGFEIKDISIQKFNNKNNIIFILNEYNGKNTGMVYTLEGKQELYRELSLLYKKLAIKTKLSSGKNINISGMVSDENNVYLITNSSNNNDFLFSIAKTKFENYIINNHLSLDDIYAYPVDLPIKNGIKAQLSSIAIDEEENALYVTATVNGENDILGNYYGSIYLEYIKPSRAIKLNYDAIEIKYDKQPLLEKIKSIAVMSNNNKEIKGILLSQNRDGTSKVFDFTFKK</sequence>
<evidence type="ECO:0000313" key="1">
    <source>
        <dbReference type="EMBL" id="PSU98124.1"/>
    </source>
</evidence>
<gene>
    <name evidence="1" type="ORF">C9J27_13975</name>
</gene>
<dbReference type="Proteomes" id="UP000241426">
    <property type="component" value="Unassembled WGS sequence"/>
</dbReference>
<dbReference type="EMBL" id="PYNF01000011">
    <property type="protein sequence ID" value="PSU98124.1"/>
    <property type="molecule type" value="Genomic_DNA"/>
</dbReference>
<accession>A0A2T3KGV6</accession>
<dbReference type="InterPro" id="IPR053851">
    <property type="entry name" value="DUF6929"/>
</dbReference>
<dbReference type="Pfam" id="PF22000">
    <property type="entry name" value="DUF6929"/>
    <property type="match status" value="1"/>
</dbReference>
<protein>
    <submittedName>
        <fullName evidence="1">Uncharacterized protein</fullName>
    </submittedName>
</protein>
<reference evidence="1 2" key="1">
    <citation type="submission" date="2018-01" db="EMBL/GenBank/DDBJ databases">
        <title>Whole genome sequencing of Histamine producing bacteria.</title>
        <authorList>
            <person name="Butler K."/>
        </authorList>
    </citation>
    <scope>NUCLEOTIDE SEQUENCE [LARGE SCALE GENOMIC DNA]</scope>
    <source>
        <strain evidence="1 2">FS-7.2</strain>
    </source>
</reference>